<evidence type="ECO:0000313" key="2">
    <source>
        <dbReference type="EMBL" id="QJH96975.1"/>
    </source>
</evidence>
<keyword evidence="1" id="KW-0175">Coiled coil</keyword>
<organism evidence="2">
    <name type="scientific">viral metagenome</name>
    <dbReference type="NCBI Taxonomy" id="1070528"/>
    <lineage>
        <taxon>unclassified sequences</taxon>
        <taxon>metagenomes</taxon>
        <taxon>organismal metagenomes</taxon>
    </lineage>
</organism>
<dbReference type="AlphaFoldDB" id="A0A6M3XKN6"/>
<accession>A0A6M3XKN6</accession>
<protein>
    <submittedName>
        <fullName evidence="2">Uncharacterized protein</fullName>
    </submittedName>
</protein>
<proteinExistence type="predicted"/>
<sequence>MKDLVLLGYITLDEDREYLVKKYSSLGKVPIYSQSIKWHNSFFSASSIACYPETCVIFKPEYSSSGINLQFLKGKGYLLDSYPSTIELIKDIPSLFIALNSEVDSVPLYCSTTPNSKYSIDYNTDRELPIIDSSCLAEWEKHHLLSPIDLDLEETWFPIIETYTFLGEVVGSLYIFYKHNRTILYFPEVRKYKRILRIIDRYTRSVKYDEPSREEKKEVVELSQELEENKEDLEELSKILVNKIMLGNGSVDLFIKDSTPCLVDIYPTRMNPLKYFLDPRVYHEKISSIFFQKLNNEEGWE</sequence>
<evidence type="ECO:0000256" key="1">
    <source>
        <dbReference type="SAM" id="Coils"/>
    </source>
</evidence>
<name>A0A6M3XKN6_9ZZZZ</name>
<dbReference type="EMBL" id="MT144668">
    <property type="protein sequence ID" value="QJH96975.1"/>
    <property type="molecule type" value="Genomic_DNA"/>
</dbReference>
<gene>
    <name evidence="2" type="ORF">TM448B00884_0026</name>
</gene>
<reference evidence="2" key="1">
    <citation type="submission" date="2020-03" db="EMBL/GenBank/DDBJ databases">
        <title>The deep terrestrial virosphere.</title>
        <authorList>
            <person name="Holmfeldt K."/>
            <person name="Nilsson E."/>
            <person name="Simone D."/>
            <person name="Lopez-Fernandez M."/>
            <person name="Wu X."/>
            <person name="de Brujin I."/>
            <person name="Lundin D."/>
            <person name="Andersson A."/>
            <person name="Bertilsson S."/>
            <person name="Dopson M."/>
        </authorList>
    </citation>
    <scope>NUCLEOTIDE SEQUENCE</scope>
    <source>
        <strain evidence="2">TM448B00884</strain>
    </source>
</reference>
<feature type="coiled-coil region" evidence="1">
    <location>
        <begin position="212"/>
        <end position="243"/>
    </location>
</feature>